<gene>
    <name evidence="1" type="ORF">C8N46_10268</name>
</gene>
<evidence type="ECO:0000313" key="2">
    <source>
        <dbReference type="Proteomes" id="UP000244090"/>
    </source>
</evidence>
<proteinExistence type="predicted"/>
<reference evidence="1 2" key="1">
    <citation type="submission" date="2018-04" db="EMBL/GenBank/DDBJ databases">
        <title>Genomic Encyclopedia of Archaeal and Bacterial Type Strains, Phase II (KMG-II): from individual species to whole genera.</title>
        <authorList>
            <person name="Goeker M."/>
        </authorList>
    </citation>
    <scope>NUCLEOTIDE SEQUENCE [LARGE SCALE GENOMIC DNA]</scope>
    <source>
        <strain evidence="1 2">DSM 25731</strain>
    </source>
</reference>
<dbReference type="Proteomes" id="UP000244090">
    <property type="component" value="Unassembled WGS sequence"/>
</dbReference>
<name>A0A2T6C2W8_9FLAO</name>
<dbReference type="EMBL" id="QBKT01000002">
    <property type="protein sequence ID" value="PTX62672.1"/>
    <property type="molecule type" value="Genomic_DNA"/>
</dbReference>
<accession>A0A2T6C2W8</accession>
<evidence type="ECO:0000313" key="1">
    <source>
        <dbReference type="EMBL" id="PTX62672.1"/>
    </source>
</evidence>
<protein>
    <submittedName>
        <fullName evidence="1">Uncharacterized protein</fullName>
    </submittedName>
</protein>
<organism evidence="1 2">
    <name type="scientific">Kordia periserrulae</name>
    <dbReference type="NCBI Taxonomy" id="701523"/>
    <lineage>
        <taxon>Bacteria</taxon>
        <taxon>Pseudomonadati</taxon>
        <taxon>Bacteroidota</taxon>
        <taxon>Flavobacteriia</taxon>
        <taxon>Flavobacteriales</taxon>
        <taxon>Flavobacteriaceae</taxon>
        <taxon>Kordia</taxon>
    </lineage>
</organism>
<sequence length="83" mass="9289">MVFSNLLTRNQYFTIMKKRNLKNLKLKKNVISNLTTAKITGGTQYVCPTFAADRVTCPGYDGNPTPCEYPKSNDAIICQKPAE</sequence>
<keyword evidence="2" id="KW-1185">Reference proteome</keyword>
<dbReference type="AlphaFoldDB" id="A0A2T6C2W8"/>
<comment type="caution">
    <text evidence="1">The sequence shown here is derived from an EMBL/GenBank/DDBJ whole genome shotgun (WGS) entry which is preliminary data.</text>
</comment>